<dbReference type="RefSeq" id="WP_180306412.1">
    <property type="nucleotide sequence ID" value="NZ_CP058952.1"/>
</dbReference>
<sequence>MSTSSPSSLQLIRQARLDLEQLLRDPLAAENFPASVNAMVQMIQLACQQSAEVALGTILLEIETPYPIRHAVDVAIVAELSLINLGQNTIQRASVIAAALTMNIGMHALESLLAAQEGPLSNEQRAQMQAHPQIGRDQLRMLGVSDIHWLDCVEQHHEAPDGSGYPRKLKGSEILFEARLLSLADRYCAMLSNRGYRRRQLADAAMFSALNSDAGSLDQKLAQLFISTLGLYPPGSVVHLINGETAVVVQRGKLDSTPLVLSLFNENDQLLPKPVLRNSAEFDCSVINLLDSRIIAGQLPLDQIWGDVARA</sequence>
<dbReference type="GO" id="GO:0008081">
    <property type="term" value="F:phosphoric diester hydrolase activity"/>
    <property type="evidence" value="ECO:0007669"/>
    <property type="project" value="UniProtKB-ARBA"/>
</dbReference>
<dbReference type="CDD" id="cd00077">
    <property type="entry name" value="HDc"/>
    <property type="match status" value="1"/>
</dbReference>
<dbReference type="KEGG" id="cfon:HZU75_12800"/>
<evidence type="ECO:0000313" key="3">
    <source>
        <dbReference type="Proteomes" id="UP000510822"/>
    </source>
</evidence>
<reference evidence="2 3" key="1">
    <citation type="journal article" date="2016" name="Int. J. Syst. Evol. Microbiol.">
        <title>Chitinibacter fontanus sp. nov., isolated from a spring.</title>
        <authorList>
            <person name="Sheu S.Y."/>
            <person name="Li Y.S."/>
            <person name="Young C.C."/>
            <person name="Chen W.M."/>
        </authorList>
    </citation>
    <scope>NUCLEOTIDE SEQUENCE [LARGE SCALE GENOMIC DNA]</scope>
    <source>
        <strain evidence="2 3">STM-7</strain>
    </source>
</reference>
<gene>
    <name evidence="2" type="ORF">HZU75_12800</name>
</gene>
<protein>
    <submittedName>
        <fullName evidence="2">HD domain-containing protein</fullName>
    </submittedName>
</protein>
<dbReference type="SUPFAM" id="SSF109604">
    <property type="entry name" value="HD-domain/PDEase-like"/>
    <property type="match status" value="1"/>
</dbReference>
<dbReference type="Gene3D" id="1.10.3210.10">
    <property type="entry name" value="Hypothetical protein af1432"/>
    <property type="match status" value="1"/>
</dbReference>
<dbReference type="InterPro" id="IPR037522">
    <property type="entry name" value="HD_GYP_dom"/>
</dbReference>
<dbReference type="InterPro" id="IPR003607">
    <property type="entry name" value="HD/PDEase_dom"/>
</dbReference>
<proteinExistence type="predicted"/>
<evidence type="ECO:0000313" key="2">
    <source>
        <dbReference type="EMBL" id="QLI82331.1"/>
    </source>
</evidence>
<dbReference type="Pfam" id="PF13487">
    <property type="entry name" value="HD_5"/>
    <property type="match status" value="1"/>
</dbReference>
<dbReference type="PROSITE" id="PS51832">
    <property type="entry name" value="HD_GYP"/>
    <property type="match status" value="1"/>
</dbReference>
<dbReference type="AlphaFoldDB" id="A0A7D5VAN2"/>
<dbReference type="PANTHER" id="PTHR43155">
    <property type="entry name" value="CYCLIC DI-GMP PHOSPHODIESTERASE PA4108-RELATED"/>
    <property type="match status" value="1"/>
</dbReference>
<name>A0A7D5VAN2_9NEIS</name>
<feature type="domain" description="HD-GYP" evidence="1">
    <location>
        <begin position="45"/>
        <end position="241"/>
    </location>
</feature>
<evidence type="ECO:0000259" key="1">
    <source>
        <dbReference type="PROSITE" id="PS51832"/>
    </source>
</evidence>
<organism evidence="2 3">
    <name type="scientific">Chitinibacter fontanus</name>
    <dbReference type="NCBI Taxonomy" id="1737446"/>
    <lineage>
        <taxon>Bacteria</taxon>
        <taxon>Pseudomonadati</taxon>
        <taxon>Pseudomonadota</taxon>
        <taxon>Betaproteobacteria</taxon>
        <taxon>Neisseriales</taxon>
        <taxon>Chitinibacteraceae</taxon>
        <taxon>Chitinibacter</taxon>
    </lineage>
</organism>
<dbReference type="EMBL" id="CP058952">
    <property type="protein sequence ID" value="QLI82331.1"/>
    <property type="molecule type" value="Genomic_DNA"/>
</dbReference>
<accession>A0A7D5VAN2</accession>
<keyword evidence="3" id="KW-1185">Reference proteome</keyword>
<dbReference type="Proteomes" id="UP000510822">
    <property type="component" value="Chromosome"/>
</dbReference>
<dbReference type="PANTHER" id="PTHR43155:SF2">
    <property type="entry name" value="CYCLIC DI-GMP PHOSPHODIESTERASE PA4108"/>
    <property type="match status" value="1"/>
</dbReference>